<feature type="transmembrane region" description="Helical" evidence="18">
    <location>
        <begin position="116"/>
        <end position="134"/>
    </location>
</feature>
<keyword evidence="12 18" id="KW-1133">Transmembrane helix</keyword>
<evidence type="ECO:0000256" key="4">
    <source>
        <dbReference type="ARBA" id="ARBA00012944"/>
    </source>
</evidence>
<dbReference type="InterPro" id="IPR003917">
    <property type="entry name" value="NADH_UbQ_OxRdtase_chain2"/>
</dbReference>
<dbReference type="EMBL" id="MH789716">
    <property type="protein sequence ID" value="AYW52104.1"/>
    <property type="molecule type" value="Genomic_DNA"/>
</dbReference>
<geneLocation type="mitochondrion" evidence="20"/>
<protein>
    <recommendedName>
        <fullName evidence="5 18">NADH-ubiquinone oxidoreductase chain 2</fullName>
        <ecNumber evidence="4 18">7.1.1.2</ecNumber>
    </recommendedName>
</protein>
<dbReference type="GO" id="GO:0006120">
    <property type="term" value="P:mitochondrial electron transport, NADH to ubiquinone"/>
    <property type="evidence" value="ECO:0007669"/>
    <property type="project" value="InterPro"/>
</dbReference>
<dbReference type="GO" id="GO:0008137">
    <property type="term" value="F:NADH dehydrogenase (ubiquinone) activity"/>
    <property type="evidence" value="ECO:0007669"/>
    <property type="project" value="UniProtKB-EC"/>
</dbReference>
<keyword evidence="11 18" id="KW-0249">Electron transport</keyword>
<dbReference type="AlphaFoldDB" id="A0A3G5FNA8"/>
<feature type="domain" description="NADH:quinone oxidoreductase/Mrp antiporter transmembrane" evidence="19">
    <location>
        <begin position="17"/>
        <end position="277"/>
    </location>
</feature>
<name>A0A3G5FNA8_9CUCU</name>
<keyword evidence="6" id="KW-0813">Transport</keyword>
<dbReference type="InterPro" id="IPR050175">
    <property type="entry name" value="Complex_I_Subunit_2"/>
</dbReference>
<evidence type="ECO:0000259" key="19">
    <source>
        <dbReference type="Pfam" id="PF00361"/>
    </source>
</evidence>
<gene>
    <name evidence="20" type="primary">nad2</name>
</gene>
<keyword evidence="10 18" id="KW-1278">Translocase</keyword>
<dbReference type="EC" id="7.1.1.2" evidence="4 18"/>
<dbReference type="InterPro" id="IPR001750">
    <property type="entry name" value="ND/Mrp_TM"/>
</dbReference>
<feature type="transmembrane region" description="Helical" evidence="18">
    <location>
        <begin position="78"/>
        <end position="104"/>
    </location>
</feature>
<evidence type="ECO:0000256" key="16">
    <source>
        <dbReference type="ARBA" id="ARBA00023136"/>
    </source>
</evidence>
<evidence type="ECO:0000256" key="18">
    <source>
        <dbReference type="RuleBase" id="RU003403"/>
    </source>
</evidence>
<accession>A0A3G5FNA8</accession>
<comment type="similarity">
    <text evidence="3 18">Belongs to the complex I subunit 2 family.</text>
</comment>
<dbReference type="PANTHER" id="PTHR46552:SF1">
    <property type="entry name" value="NADH-UBIQUINONE OXIDOREDUCTASE CHAIN 2"/>
    <property type="match status" value="1"/>
</dbReference>
<evidence type="ECO:0000313" key="20">
    <source>
        <dbReference type="EMBL" id="AYW52104.1"/>
    </source>
</evidence>
<feature type="transmembrane region" description="Helical" evidence="18">
    <location>
        <begin position="20"/>
        <end position="40"/>
    </location>
</feature>
<evidence type="ECO:0000256" key="8">
    <source>
        <dbReference type="ARBA" id="ARBA00022692"/>
    </source>
</evidence>
<keyword evidence="13 18" id="KW-0520">NAD</keyword>
<feature type="transmembrane region" description="Helical" evidence="18">
    <location>
        <begin position="140"/>
        <end position="158"/>
    </location>
</feature>
<comment type="function">
    <text evidence="18">Core subunit of the mitochondrial membrane respiratory chain NADH dehydrogenase (Complex I) which catalyzes electron transfer from NADH through the respiratory chain, using ubiquinone as an electron acceptor. Essential for the catalytic activity and assembly of complex I.</text>
</comment>
<comment type="function">
    <text evidence="1">Core subunit of the mitochondrial membrane respiratory chain NADH dehydrogenase (Complex I) that is believed to belong to the minimal assembly required for catalysis. Complex I functions in the transfer of electrons from NADH to the respiratory chain. The immediate electron acceptor for the enzyme is believed to be ubiquinone.</text>
</comment>
<feature type="transmembrane region" description="Helical" evidence="18">
    <location>
        <begin position="261"/>
        <end position="286"/>
    </location>
</feature>
<dbReference type="GO" id="GO:0005743">
    <property type="term" value="C:mitochondrial inner membrane"/>
    <property type="evidence" value="ECO:0007669"/>
    <property type="project" value="UniProtKB-SubCell"/>
</dbReference>
<keyword evidence="7 18" id="KW-0679">Respiratory chain</keyword>
<sequence length="329" mass="37621">MLFNFSLIMGTMLAISADSWLITWTGMEVNLLALMPLMSFENNKLSSEATIKYFLIQAMASSIFLFGAIFYSMSSASIFINSMGTTIITLALLLKMGIAPLHFWLPEVISGSNWKIIFIVLTLQKIAPMMILFYTTMEPLMLSIFIMMSSIISGIQGLNQTCLKKIMAYSSINHSSWMVAAMMNSISLWFCYFSVYLLISLNIITILSKFNVKSIIHLNYLFSSNKMIKFMFLLNFLNLGGLPPFLGFLPKWLVVMKLIENNYYMLATILIIFTLITLYFYIRIALLSFSINMTETLIIFFNKMNYLFIMINIMSLISLISCSLLINYI</sequence>
<feature type="transmembrane region" description="Helical" evidence="18">
    <location>
        <begin position="227"/>
        <end position="249"/>
    </location>
</feature>
<dbReference type="Pfam" id="PF00361">
    <property type="entry name" value="Proton_antipo_M"/>
    <property type="match status" value="1"/>
</dbReference>
<evidence type="ECO:0000256" key="10">
    <source>
        <dbReference type="ARBA" id="ARBA00022967"/>
    </source>
</evidence>
<feature type="transmembrane region" description="Helical" evidence="18">
    <location>
        <begin position="306"/>
        <end position="326"/>
    </location>
</feature>
<proteinExistence type="inferred from homology"/>
<evidence type="ECO:0000256" key="6">
    <source>
        <dbReference type="ARBA" id="ARBA00022448"/>
    </source>
</evidence>
<evidence type="ECO:0000256" key="14">
    <source>
        <dbReference type="ARBA" id="ARBA00023075"/>
    </source>
</evidence>
<evidence type="ECO:0000256" key="9">
    <source>
        <dbReference type="ARBA" id="ARBA00022792"/>
    </source>
</evidence>
<keyword evidence="15 18" id="KW-0496">Mitochondrion</keyword>
<keyword evidence="14 18" id="KW-0830">Ubiquinone</keyword>
<evidence type="ECO:0000256" key="15">
    <source>
        <dbReference type="ARBA" id="ARBA00023128"/>
    </source>
</evidence>
<dbReference type="PRINTS" id="PR01436">
    <property type="entry name" value="NADHDHGNASE2"/>
</dbReference>
<evidence type="ECO:0000256" key="12">
    <source>
        <dbReference type="ARBA" id="ARBA00022989"/>
    </source>
</evidence>
<evidence type="ECO:0000256" key="3">
    <source>
        <dbReference type="ARBA" id="ARBA00007012"/>
    </source>
</evidence>
<keyword evidence="8 18" id="KW-0812">Transmembrane</keyword>
<reference evidence="20" key="1">
    <citation type="journal article" date="2015" name="Mol. Biol. Evol.">
        <title>Soup to Tree: The Phylogeny of Beetles Inferred by Mitochondrial Metagenomics of a Bornean Rainforest Sample.</title>
        <authorList>
            <person name="Crampton-Platt A."/>
            <person name="Timmermans M.J."/>
            <person name="Gimmel M.L."/>
            <person name="Kutty S.N."/>
            <person name="Cockerill T.D."/>
            <person name="Vun Khen C."/>
            <person name="Vogler A.P."/>
        </authorList>
    </citation>
    <scope>NUCLEOTIDE SEQUENCE</scope>
</reference>
<dbReference type="PANTHER" id="PTHR46552">
    <property type="entry name" value="NADH-UBIQUINONE OXIDOREDUCTASE CHAIN 2"/>
    <property type="match status" value="1"/>
</dbReference>
<evidence type="ECO:0000256" key="11">
    <source>
        <dbReference type="ARBA" id="ARBA00022982"/>
    </source>
</evidence>
<reference evidence="20" key="2">
    <citation type="submission" date="2018-08" db="EMBL/GenBank/DDBJ databases">
        <authorList>
            <person name="Prakash G."/>
            <person name="Vogler A.P."/>
        </authorList>
    </citation>
    <scope>NUCLEOTIDE SEQUENCE</scope>
</reference>
<evidence type="ECO:0000256" key="7">
    <source>
        <dbReference type="ARBA" id="ARBA00022660"/>
    </source>
</evidence>
<organism evidence="20">
    <name type="scientific">Cryptorhynchinae sp. 7 ACP-2013</name>
    <dbReference type="NCBI Taxonomy" id="1434468"/>
    <lineage>
        <taxon>Eukaryota</taxon>
        <taxon>Metazoa</taxon>
        <taxon>Ecdysozoa</taxon>
        <taxon>Arthropoda</taxon>
        <taxon>Hexapoda</taxon>
        <taxon>Insecta</taxon>
        <taxon>Pterygota</taxon>
        <taxon>Neoptera</taxon>
        <taxon>Endopterygota</taxon>
        <taxon>Coleoptera</taxon>
        <taxon>Polyphaga</taxon>
        <taxon>Cucujiformia</taxon>
        <taxon>Curculionidae</taxon>
        <taxon>Cryptorhynchinae</taxon>
    </lineage>
</organism>
<evidence type="ECO:0000256" key="5">
    <source>
        <dbReference type="ARBA" id="ARBA00021008"/>
    </source>
</evidence>
<evidence type="ECO:0000256" key="17">
    <source>
        <dbReference type="ARBA" id="ARBA00049551"/>
    </source>
</evidence>
<keyword evidence="16 18" id="KW-0472">Membrane</keyword>
<comment type="catalytic activity">
    <reaction evidence="17 18">
        <text>a ubiquinone + NADH + 5 H(+)(in) = a ubiquinol + NAD(+) + 4 H(+)(out)</text>
        <dbReference type="Rhea" id="RHEA:29091"/>
        <dbReference type="Rhea" id="RHEA-COMP:9565"/>
        <dbReference type="Rhea" id="RHEA-COMP:9566"/>
        <dbReference type="ChEBI" id="CHEBI:15378"/>
        <dbReference type="ChEBI" id="CHEBI:16389"/>
        <dbReference type="ChEBI" id="CHEBI:17976"/>
        <dbReference type="ChEBI" id="CHEBI:57540"/>
        <dbReference type="ChEBI" id="CHEBI:57945"/>
        <dbReference type="EC" id="7.1.1.2"/>
    </reaction>
</comment>
<evidence type="ECO:0000256" key="13">
    <source>
        <dbReference type="ARBA" id="ARBA00023027"/>
    </source>
</evidence>
<evidence type="ECO:0000256" key="2">
    <source>
        <dbReference type="ARBA" id="ARBA00004448"/>
    </source>
</evidence>
<feature type="transmembrane region" description="Helical" evidence="18">
    <location>
        <begin position="52"/>
        <end position="72"/>
    </location>
</feature>
<comment type="subcellular location">
    <subcellularLocation>
        <location evidence="2 18">Mitochondrion inner membrane</location>
        <topology evidence="2 18">Multi-pass membrane protein</topology>
    </subcellularLocation>
</comment>
<evidence type="ECO:0000256" key="1">
    <source>
        <dbReference type="ARBA" id="ARBA00003257"/>
    </source>
</evidence>
<feature type="transmembrane region" description="Helical" evidence="18">
    <location>
        <begin position="179"/>
        <end position="207"/>
    </location>
</feature>
<keyword evidence="9 18" id="KW-0999">Mitochondrion inner membrane</keyword>